<feature type="domain" description="Reverse transcriptase" evidence="1">
    <location>
        <begin position="68"/>
        <end position="190"/>
    </location>
</feature>
<organism evidence="2 3">
    <name type="scientific">Dendroctonus ponderosae</name>
    <name type="common">Mountain pine beetle</name>
    <dbReference type="NCBI Taxonomy" id="77166"/>
    <lineage>
        <taxon>Eukaryota</taxon>
        <taxon>Metazoa</taxon>
        <taxon>Ecdysozoa</taxon>
        <taxon>Arthropoda</taxon>
        <taxon>Hexapoda</taxon>
        <taxon>Insecta</taxon>
        <taxon>Pterygota</taxon>
        <taxon>Neoptera</taxon>
        <taxon>Endopterygota</taxon>
        <taxon>Coleoptera</taxon>
        <taxon>Polyphaga</taxon>
        <taxon>Cucujiformia</taxon>
        <taxon>Curculionidae</taxon>
        <taxon>Scolytinae</taxon>
        <taxon>Dendroctonus</taxon>
    </lineage>
</organism>
<dbReference type="PANTHER" id="PTHR47331">
    <property type="entry name" value="PHD-TYPE DOMAIN-CONTAINING PROTEIN"/>
    <property type="match status" value="1"/>
</dbReference>
<dbReference type="GO" id="GO:0071897">
    <property type="term" value="P:DNA biosynthetic process"/>
    <property type="evidence" value="ECO:0007669"/>
    <property type="project" value="UniProtKB-ARBA"/>
</dbReference>
<accession>A0AAR5QH77</accession>
<reference evidence="3" key="1">
    <citation type="journal article" date="2013" name="Genome Biol.">
        <title>Draft genome of the mountain pine beetle, Dendroctonus ponderosae Hopkins, a major forest pest.</title>
        <authorList>
            <person name="Keeling C.I."/>
            <person name="Yuen M.M."/>
            <person name="Liao N.Y."/>
            <person name="Docking T.R."/>
            <person name="Chan S.K."/>
            <person name="Taylor G.A."/>
            <person name="Palmquist D.L."/>
            <person name="Jackman S.D."/>
            <person name="Nguyen A."/>
            <person name="Li M."/>
            <person name="Henderson H."/>
            <person name="Janes J.K."/>
            <person name="Zhao Y."/>
            <person name="Pandoh P."/>
            <person name="Moore R."/>
            <person name="Sperling F.A."/>
            <person name="Huber D.P."/>
            <person name="Birol I."/>
            <person name="Jones S.J."/>
            <person name="Bohlmann J."/>
        </authorList>
    </citation>
    <scope>NUCLEOTIDE SEQUENCE</scope>
</reference>
<dbReference type="EnsemblMetazoa" id="XM_019916953.1">
    <property type="protein sequence ID" value="XP_019772512.1"/>
    <property type="gene ID" value="LOC109546122"/>
</dbReference>
<proteinExistence type="predicted"/>
<dbReference type="AlphaFoldDB" id="A0AAR5QH77"/>
<dbReference type="InterPro" id="IPR008042">
    <property type="entry name" value="Retrotrans_Pao"/>
</dbReference>
<evidence type="ECO:0000259" key="1">
    <source>
        <dbReference type="Pfam" id="PF00078"/>
    </source>
</evidence>
<dbReference type="SUPFAM" id="SSF56672">
    <property type="entry name" value="DNA/RNA polymerases"/>
    <property type="match status" value="1"/>
</dbReference>
<dbReference type="InterPro" id="IPR000477">
    <property type="entry name" value="RT_dom"/>
</dbReference>
<reference evidence="2" key="2">
    <citation type="submission" date="2024-08" db="UniProtKB">
        <authorList>
            <consortium name="EnsemblMetazoa"/>
        </authorList>
    </citation>
    <scope>IDENTIFICATION</scope>
</reference>
<evidence type="ECO:0000313" key="3">
    <source>
        <dbReference type="Proteomes" id="UP000019118"/>
    </source>
</evidence>
<dbReference type="Pfam" id="PF00078">
    <property type="entry name" value="RVT_1"/>
    <property type="match status" value="1"/>
</dbReference>
<dbReference type="InterPro" id="IPR043502">
    <property type="entry name" value="DNA/RNA_pol_sf"/>
</dbReference>
<sequence>MSLIINENNLSGKLRYYMSHHQVEKADSTTSRTRVVFNASMQTSSGLSLNHVLKVGPVVQRDLFSILPRFRKHKFVLIGDLEKMYRQILVRPEDRGLQCIVWRDNPNSPMQHYTLNNITYGTASASFLATRCLLEIARDKESKHPLESEIIQNDFYVDDLLTGYNNIDQLIVIRKNFTNIFAEYGFRLRKFQSNSSSVLQDLQDNIGNADYTVSGETIKTLGITWNAQSDSFTYKAISSGKNKISVTKRVILSYISKQFDPLGLLSHITIRSKLIMQRLRQAKIKWDKSLLTDLHTQWLNLFN</sequence>
<evidence type="ECO:0000313" key="2">
    <source>
        <dbReference type="EnsemblMetazoa" id="XP_019772512.1"/>
    </source>
</evidence>
<keyword evidence="3" id="KW-1185">Reference proteome</keyword>
<protein>
    <recommendedName>
        <fullName evidence="1">Reverse transcriptase domain-containing protein</fullName>
    </recommendedName>
</protein>
<dbReference type="Proteomes" id="UP000019118">
    <property type="component" value="Unassembled WGS sequence"/>
</dbReference>
<name>A0AAR5QH77_DENPD</name>
<dbReference type="Pfam" id="PF05380">
    <property type="entry name" value="Peptidase_A17"/>
    <property type="match status" value="1"/>
</dbReference>